<keyword evidence="1" id="KW-0472">Membrane</keyword>
<dbReference type="Proteomes" id="UP000609651">
    <property type="component" value="Unassembled WGS sequence"/>
</dbReference>
<evidence type="ECO:0000313" key="3">
    <source>
        <dbReference type="Proteomes" id="UP000609651"/>
    </source>
</evidence>
<dbReference type="EMBL" id="WTPX01000278">
    <property type="protein sequence ID" value="NNJ28065.1"/>
    <property type="molecule type" value="Genomic_DNA"/>
</dbReference>
<accession>A0ABX1VJT8</accession>
<name>A0ABX1VJT8_9PLAN</name>
<gene>
    <name evidence="2" type="ORF">LzC2_41760</name>
</gene>
<proteinExistence type="predicted"/>
<protein>
    <submittedName>
        <fullName evidence="2">Uncharacterized protein</fullName>
    </submittedName>
</protein>
<evidence type="ECO:0000313" key="2">
    <source>
        <dbReference type="EMBL" id="NNJ28065.1"/>
    </source>
</evidence>
<keyword evidence="3" id="KW-1185">Reference proteome</keyword>
<sequence length="225" mass="24045">MEGLPQQFLEHPRRSWFVWGAVAAVGLALTLPAWESYAAATEARRMLEADLFAAEAEAATLPALTERLTALKEQPSGIDGPRGLDEATSERLREEVVKKIADAGCRYRRLTLDPPVVTPWLDGPPPLPGLAALSGGGPAATGKANPEKPVKFELVTRRLEAEAVGATPQIAGLLTWATTAHPHSVPLEYELSFEEDADSSARSVHLTFTLLLTAVRPVKKAGPGS</sequence>
<reference evidence="2 3" key="1">
    <citation type="journal article" date="2020" name="Syst. Appl. Microbiol.">
        <title>Alienimonas chondri sp. nov., a novel planctomycete isolated from the biofilm of the red alga Chondrus crispus.</title>
        <authorList>
            <person name="Vitorino I."/>
            <person name="Albuquerque L."/>
            <person name="Wiegand S."/>
            <person name="Kallscheuer N."/>
            <person name="da Costa M.S."/>
            <person name="Lobo-da-Cunha A."/>
            <person name="Jogler C."/>
            <person name="Lage O.M."/>
        </authorList>
    </citation>
    <scope>NUCLEOTIDE SEQUENCE [LARGE SCALE GENOMIC DNA]</scope>
    <source>
        <strain evidence="2 3">LzC2</strain>
    </source>
</reference>
<keyword evidence="1" id="KW-1133">Transmembrane helix</keyword>
<evidence type="ECO:0000256" key="1">
    <source>
        <dbReference type="SAM" id="Phobius"/>
    </source>
</evidence>
<organism evidence="2 3">
    <name type="scientific">Alienimonas chondri</name>
    <dbReference type="NCBI Taxonomy" id="2681879"/>
    <lineage>
        <taxon>Bacteria</taxon>
        <taxon>Pseudomonadati</taxon>
        <taxon>Planctomycetota</taxon>
        <taxon>Planctomycetia</taxon>
        <taxon>Planctomycetales</taxon>
        <taxon>Planctomycetaceae</taxon>
        <taxon>Alienimonas</taxon>
    </lineage>
</organism>
<feature type="transmembrane region" description="Helical" evidence="1">
    <location>
        <begin position="16"/>
        <end position="37"/>
    </location>
</feature>
<comment type="caution">
    <text evidence="2">The sequence shown here is derived from an EMBL/GenBank/DDBJ whole genome shotgun (WGS) entry which is preliminary data.</text>
</comment>
<dbReference type="RefSeq" id="WP_171189964.1">
    <property type="nucleotide sequence ID" value="NZ_WTPX01000278.1"/>
</dbReference>
<keyword evidence="1" id="KW-0812">Transmembrane</keyword>